<protein>
    <submittedName>
        <fullName evidence="2">Uncharacterized protein</fullName>
    </submittedName>
</protein>
<organism evidence="2 3">
    <name type="scientific">Cryptosporangium japonicum</name>
    <dbReference type="NCBI Taxonomy" id="80872"/>
    <lineage>
        <taxon>Bacteria</taxon>
        <taxon>Bacillati</taxon>
        <taxon>Actinomycetota</taxon>
        <taxon>Actinomycetes</taxon>
        <taxon>Cryptosporangiales</taxon>
        <taxon>Cryptosporangiaceae</taxon>
        <taxon>Cryptosporangium</taxon>
    </lineage>
</organism>
<name>A0ABN0TM54_9ACTN</name>
<dbReference type="Gene3D" id="3.40.50.12780">
    <property type="entry name" value="N-terminal domain of ligase-like"/>
    <property type="match status" value="1"/>
</dbReference>
<dbReference type="Proteomes" id="UP001500967">
    <property type="component" value="Unassembled WGS sequence"/>
</dbReference>
<evidence type="ECO:0000313" key="2">
    <source>
        <dbReference type="EMBL" id="GAA0225198.1"/>
    </source>
</evidence>
<dbReference type="InterPro" id="IPR042099">
    <property type="entry name" value="ANL_N_sf"/>
</dbReference>
<accession>A0ABN0TM54</accession>
<sequence length="132" mass="14617">MPSPNGGDGRRRDCPGSRALTTEKYRHARDLLLRHRTDYHRAVAEFTWPAFDGPFNWAIDWFDAFARGNDRTALWIVEEDGTENRYSFDEMVTRSDRLADLLAAAGATGCSSCSPTRSSSGSPCSRSPSSAP</sequence>
<dbReference type="EMBL" id="BAAAGX010000004">
    <property type="protein sequence ID" value="GAA0225198.1"/>
    <property type="molecule type" value="Genomic_DNA"/>
</dbReference>
<keyword evidence="3" id="KW-1185">Reference proteome</keyword>
<comment type="caution">
    <text evidence="2">The sequence shown here is derived from an EMBL/GenBank/DDBJ whole genome shotgun (WGS) entry which is preliminary data.</text>
</comment>
<feature type="region of interest" description="Disordered" evidence="1">
    <location>
        <begin position="108"/>
        <end position="132"/>
    </location>
</feature>
<reference evidence="2 3" key="1">
    <citation type="journal article" date="2019" name="Int. J. Syst. Evol. Microbiol.">
        <title>The Global Catalogue of Microorganisms (GCM) 10K type strain sequencing project: providing services to taxonomists for standard genome sequencing and annotation.</title>
        <authorList>
            <consortium name="The Broad Institute Genomics Platform"/>
            <consortium name="The Broad Institute Genome Sequencing Center for Infectious Disease"/>
            <person name="Wu L."/>
            <person name="Ma J."/>
        </authorList>
    </citation>
    <scope>NUCLEOTIDE SEQUENCE [LARGE SCALE GENOMIC DNA]</scope>
    <source>
        <strain evidence="2 3">JCM 10425</strain>
    </source>
</reference>
<evidence type="ECO:0000256" key="1">
    <source>
        <dbReference type="SAM" id="MobiDB-lite"/>
    </source>
</evidence>
<proteinExistence type="predicted"/>
<gene>
    <name evidence="2" type="ORF">GCM10009539_08020</name>
</gene>
<dbReference type="SUPFAM" id="SSF56801">
    <property type="entry name" value="Acetyl-CoA synthetase-like"/>
    <property type="match status" value="1"/>
</dbReference>
<evidence type="ECO:0000313" key="3">
    <source>
        <dbReference type="Proteomes" id="UP001500967"/>
    </source>
</evidence>